<dbReference type="EMBL" id="QKXQ01000195">
    <property type="protein sequence ID" value="REH97584.1"/>
    <property type="molecule type" value="Genomic_DNA"/>
</dbReference>
<protein>
    <submittedName>
        <fullName evidence="1">Serine hydrolase family protein</fullName>
    </submittedName>
</protein>
<dbReference type="AlphaFoldDB" id="A0A3E0IQW6"/>
<dbReference type="Proteomes" id="UP000256562">
    <property type="component" value="Unassembled WGS sequence"/>
</dbReference>
<dbReference type="SUPFAM" id="SSF53474">
    <property type="entry name" value="alpha/beta-Hydrolases"/>
    <property type="match status" value="1"/>
</dbReference>
<dbReference type="Gene3D" id="3.40.50.1820">
    <property type="entry name" value="alpha/beta hydrolase"/>
    <property type="match status" value="1"/>
</dbReference>
<keyword evidence="1" id="KW-0378">Hydrolase</keyword>
<dbReference type="PANTHER" id="PTHR15394:SF3">
    <property type="entry name" value="SERINE HYDROLASE RBBP9"/>
    <property type="match status" value="1"/>
</dbReference>
<dbReference type="PANTHER" id="PTHR15394">
    <property type="entry name" value="SERINE HYDROLASE RBBP9"/>
    <property type="match status" value="1"/>
</dbReference>
<evidence type="ECO:0000313" key="2">
    <source>
        <dbReference type="Proteomes" id="UP000256562"/>
    </source>
</evidence>
<dbReference type="GO" id="GO:0016787">
    <property type="term" value="F:hydrolase activity"/>
    <property type="evidence" value="ECO:0007669"/>
    <property type="project" value="UniProtKB-KW"/>
</dbReference>
<proteinExistence type="predicted"/>
<reference evidence="1 2" key="1">
    <citation type="journal article" date="2018" name="Vet. Microbiol.">
        <title>Characterisation of Staphylococcus felis isolated from cats using whole genome sequencing.</title>
        <authorList>
            <person name="Worthing K."/>
            <person name="Pang S."/>
            <person name="Trott D.J."/>
            <person name="Abraham S."/>
            <person name="Coombs G.W."/>
            <person name="Jordan D."/>
            <person name="McIntyre L."/>
            <person name="Davies M.R."/>
            <person name="Norris J."/>
        </authorList>
    </citation>
    <scope>NUCLEOTIDE SEQUENCE [LARGE SCALE GENOMIC DNA]</scope>
    <source>
        <strain evidence="1 2">F9</strain>
    </source>
</reference>
<dbReference type="OrthoDB" id="9804993at2"/>
<dbReference type="Pfam" id="PF06821">
    <property type="entry name" value="Ser_hydrolase"/>
    <property type="match status" value="1"/>
</dbReference>
<evidence type="ECO:0000313" key="1">
    <source>
        <dbReference type="EMBL" id="REH97584.1"/>
    </source>
</evidence>
<gene>
    <name evidence="1" type="ORF">DOS83_04230</name>
</gene>
<dbReference type="InterPro" id="IPR010662">
    <property type="entry name" value="RBBP9/YdeN"/>
</dbReference>
<name>A0A3E0IQW6_9STAP</name>
<organism evidence="1 2">
    <name type="scientific">Staphylococcus felis</name>
    <dbReference type="NCBI Taxonomy" id="46127"/>
    <lineage>
        <taxon>Bacteria</taxon>
        <taxon>Bacillati</taxon>
        <taxon>Bacillota</taxon>
        <taxon>Bacilli</taxon>
        <taxon>Bacillales</taxon>
        <taxon>Staphylococcaceae</taxon>
        <taxon>Staphylococcus</taxon>
    </lineage>
</organism>
<sequence length="184" mass="21238">MTNVYIVHGYQANSNSHWFQWLKSSLELEGHDVTILDLPHSDQPILSEWLAYMKHHITEVNSETIFVAHSLGVITVLRYLEQLPQNNIGKLAIVSGFNEKINSLSMLDEFIDENIDYSHLKERFNQIFAIAAKDDPIVPFELTKALCEKLDGKFYELEEGGHFCEEDGFDSFLFLKKKVIINFD</sequence>
<comment type="caution">
    <text evidence="1">The sequence shown here is derived from an EMBL/GenBank/DDBJ whole genome shotgun (WGS) entry which is preliminary data.</text>
</comment>
<accession>A0A3E0IQW6</accession>
<dbReference type="InterPro" id="IPR029058">
    <property type="entry name" value="AB_hydrolase_fold"/>
</dbReference>
<dbReference type="RefSeq" id="WP_116094044.1">
    <property type="nucleotide sequence ID" value="NZ_QKXN01000106.1"/>
</dbReference>